<comment type="subcellular location">
    <subcellularLocation>
        <location evidence="1">Nucleus</location>
    </subcellularLocation>
</comment>
<comment type="caution">
    <text evidence="3">The sequence shown here is derived from an EMBL/GenBank/DDBJ whole genome shotgun (WGS) entry which is preliminary data.</text>
</comment>
<dbReference type="InterPro" id="IPR009057">
    <property type="entry name" value="Homeodomain-like_sf"/>
</dbReference>
<gene>
    <name evidence="3" type="primary">TIGD1-L267</name>
    <name evidence="3" type="ORF">Hamer_G015556</name>
</gene>
<name>A0A8J5MKQ3_HOMAM</name>
<organism evidence="3 4">
    <name type="scientific">Homarus americanus</name>
    <name type="common">American lobster</name>
    <dbReference type="NCBI Taxonomy" id="6706"/>
    <lineage>
        <taxon>Eukaryota</taxon>
        <taxon>Metazoa</taxon>
        <taxon>Ecdysozoa</taxon>
        <taxon>Arthropoda</taxon>
        <taxon>Crustacea</taxon>
        <taxon>Multicrustacea</taxon>
        <taxon>Malacostraca</taxon>
        <taxon>Eumalacostraca</taxon>
        <taxon>Eucarida</taxon>
        <taxon>Decapoda</taxon>
        <taxon>Pleocyemata</taxon>
        <taxon>Astacidea</taxon>
        <taxon>Nephropoidea</taxon>
        <taxon>Nephropidae</taxon>
        <taxon>Homarus</taxon>
    </lineage>
</organism>
<proteinExistence type="predicted"/>
<feature type="non-terminal residue" evidence="3">
    <location>
        <position position="235"/>
    </location>
</feature>
<dbReference type="EMBL" id="JAHLQT010043233">
    <property type="protein sequence ID" value="KAG7154971.1"/>
    <property type="molecule type" value="Genomic_DNA"/>
</dbReference>
<feature type="region of interest" description="Disordered" evidence="2">
    <location>
        <begin position="1"/>
        <end position="21"/>
    </location>
</feature>
<dbReference type="Gene3D" id="1.10.10.60">
    <property type="entry name" value="Homeodomain-like"/>
    <property type="match status" value="1"/>
</dbReference>
<keyword evidence="4" id="KW-1185">Reference proteome</keyword>
<accession>A0A8J5MKQ3</accession>
<sequence>MTPKSPQPLSSSHRKVPKQVKTEKNVMTLLEKIHLLDKLESHQSFAQSAPSSAKVAANVRDTATVKMEKALNIWIEDFNRCHIPLSQKFICDKAKVLYDRFHAEEDCTSFIQQCHNDLAALCVNSCWRALWPEVVNDFAGFPTVDQDSSLPVKREVRGINEFQEEEVQEELLGHDGKELTEEELAELVEEQCREDEEEEGEVEEVPTLNVTGLNRFLLASRALVDMLFETDPSFE</sequence>
<evidence type="ECO:0000256" key="2">
    <source>
        <dbReference type="SAM" id="MobiDB-lite"/>
    </source>
</evidence>
<dbReference type="GO" id="GO:0005634">
    <property type="term" value="C:nucleus"/>
    <property type="evidence" value="ECO:0007669"/>
    <property type="project" value="UniProtKB-SubCell"/>
</dbReference>
<evidence type="ECO:0000256" key="1">
    <source>
        <dbReference type="ARBA" id="ARBA00004123"/>
    </source>
</evidence>
<dbReference type="Proteomes" id="UP000747542">
    <property type="component" value="Unassembled WGS sequence"/>
</dbReference>
<protein>
    <submittedName>
        <fullName evidence="3">Putative Tigger transposable element-derived protein 1-like 267</fullName>
    </submittedName>
</protein>
<dbReference type="SUPFAM" id="SSF46689">
    <property type="entry name" value="Homeodomain-like"/>
    <property type="match status" value="1"/>
</dbReference>
<evidence type="ECO:0000313" key="3">
    <source>
        <dbReference type="EMBL" id="KAG7154971.1"/>
    </source>
</evidence>
<dbReference type="AlphaFoldDB" id="A0A8J5MKQ3"/>
<reference evidence="3" key="1">
    <citation type="journal article" date="2021" name="Sci. Adv.">
        <title>The American lobster genome reveals insights on longevity, neural, and immune adaptations.</title>
        <authorList>
            <person name="Polinski J.M."/>
            <person name="Zimin A.V."/>
            <person name="Clark K.F."/>
            <person name="Kohn A.B."/>
            <person name="Sadowski N."/>
            <person name="Timp W."/>
            <person name="Ptitsyn A."/>
            <person name="Khanna P."/>
            <person name="Romanova D.Y."/>
            <person name="Williams P."/>
            <person name="Greenwood S.J."/>
            <person name="Moroz L.L."/>
            <person name="Walt D.R."/>
            <person name="Bodnar A.G."/>
        </authorList>
    </citation>
    <scope>NUCLEOTIDE SEQUENCE</scope>
    <source>
        <strain evidence="3">GMGI-L3</strain>
    </source>
</reference>
<evidence type="ECO:0000313" key="4">
    <source>
        <dbReference type="Proteomes" id="UP000747542"/>
    </source>
</evidence>